<reference evidence="1 2" key="1">
    <citation type="submission" date="2019-02" db="EMBL/GenBank/DDBJ databases">
        <title>Deep-cultivation of Planctomycetes and their phenomic and genomic characterization uncovers novel biology.</title>
        <authorList>
            <person name="Wiegand S."/>
            <person name="Jogler M."/>
            <person name="Boedeker C."/>
            <person name="Pinto D."/>
            <person name="Vollmers J."/>
            <person name="Rivas-Marin E."/>
            <person name="Kohn T."/>
            <person name="Peeters S.H."/>
            <person name="Heuer A."/>
            <person name="Rast P."/>
            <person name="Oberbeckmann S."/>
            <person name="Bunk B."/>
            <person name="Jeske O."/>
            <person name="Meyerdierks A."/>
            <person name="Storesund J.E."/>
            <person name="Kallscheuer N."/>
            <person name="Luecker S."/>
            <person name="Lage O.M."/>
            <person name="Pohl T."/>
            <person name="Merkel B.J."/>
            <person name="Hornburger P."/>
            <person name="Mueller R.-W."/>
            <person name="Bruemmer F."/>
            <person name="Labrenz M."/>
            <person name="Spormann A.M."/>
            <person name="Op Den Camp H."/>
            <person name="Overmann J."/>
            <person name="Amann R."/>
            <person name="Jetten M.S.M."/>
            <person name="Mascher T."/>
            <person name="Medema M.H."/>
            <person name="Devos D.P."/>
            <person name="Kaster A.-K."/>
            <person name="Ovreas L."/>
            <person name="Rohde M."/>
            <person name="Galperin M.Y."/>
            <person name="Jogler C."/>
        </authorList>
    </citation>
    <scope>NUCLEOTIDE SEQUENCE [LARGE SCALE GENOMIC DNA]</scope>
    <source>
        <strain evidence="1 2">Poly59</strain>
    </source>
</reference>
<proteinExistence type="predicted"/>
<gene>
    <name evidence="1" type="ORF">Poly59_30340</name>
</gene>
<evidence type="ECO:0000313" key="2">
    <source>
        <dbReference type="Proteomes" id="UP000317977"/>
    </source>
</evidence>
<dbReference type="OrthoDB" id="9836422at2"/>
<comment type="caution">
    <text evidence="1">The sequence shown here is derived from an EMBL/GenBank/DDBJ whole genome shotgun (WGS) entry which is preliminary data.</text>
</comment>
<organism evidence="1 2">
    <name type="scientific">Rubripirellula reticaptiva</name>
    <dbReference type="NCBI Taxonomy" id="2528013"/>
    <lineage>
        <taxon>Bacteria</taxon>
        <taxon>Pseudomonadati</taxon>
        <taxon>Planctomycetota</taxon>
        <taxon>Planctomycetia</taxon>
        <taxon>Pirellulales</taxon>
        <taxon>Pirellulaceae</taxon>
        <taxon>Rubripirellula</taxon>
    </lineage>
</organism>
<dbReference type="RefSeq" id="WP_146534800.1">
    <property type="nucleotide sequence ID" value="NZ_SJPX01000003.1"/>
</dbReference>
<dbReference type="Proteomes" id="UP000317977">
    <property type="component" value="Unassembled WGS sequence"/>
</dbReference>
<dbReference type="AlphaFoldDB" id="A0A5C6EQW1"/>
<sequence length="191" mass="21908">MTETERHNRVNIHHHLRDDVLVLLPYVAYRNGTLGYGDGCVLARRESEAIGDAVLRMLDHCKTVNTHPLERARDAAMQRLREGFELTFDEQFPSFGFPDNWGRLYEQYPEILLHPLRSARYFSTAGISDRNGPDLLVLEHLVPNRKNRGIYYPTDTTNLDRHLGRAVIGETIAEKLHSWRPAPGILARLIA</sequence>
<dbReference type="EMBL" id="SJPX01000003">
    <property type="protein sequence ID" value="TWU51442.1"/>
    <property type="molecule type" value="Genomic_DNA"/>
</dbReference>
<name>A0A5C6EQW1_9BACT</name>
<accession>A0A5C6EQW1</accession>
<keyword evidence="2" id="KW-1185">Reference proteome</keyword>
<evidence type="ECO:0000313" key="1">
    <source>
        <dbReference type="EMBL" id="TWU51442.1"/>
    </source>
</evidence>
<protein>
    <submittedName>
        <fullName evidence="1">Uncharacterized protein</fullName>
    </submittedName>
</protein>